<dbReference type="EMBL" id="JACHLY010000001">
    <property type="protein sequence ID" value="MBB5997926.1"/>
    <property type="molecule type" value="Genomic_DNA"/>
</dbReference>
<evidence type="ECO:0000256" key="9">
    <source>
        <dbReference type="ARBA" id="ARBA00022827"/>
    </source>
</evidence>
<dbReference type="SUPFAM" id="SSF56194">
    <property type="entry name" value="Uridine diphospho-N-Acetylenolpyruvylglucosamine reductase, MurB, C-terminal domain"/>
    <property type="match status" value="1"/>
</dbReference>
<evidence type="ECO:0000256" key="3">
    <source>
        <dbReference type="ARBA" id="ARBA00004496"/>
    </source>
</evidence>
<dbReference type="PROSITE" id="PS51387">
    <property type="entry name" value="FAD_PCMH"/>
    <property type="match status" value="1"/>
</dbReference>
<dbReference type="PANTHER" id="PTHR21071">
    <property type="entry name" value="UDP-N-ACETYLENOLPYRUVOYLGLUCOSAMINE REDUCTASE"/>
    <property type="match status" value="1"/>
</dbReference>
<dbReference type="Gene3D" id="3.90.78.10">
    <property type="entry name" value="UDP-N-acetylenolpyruvoylglucosamine reductase, C-terminal domain"/>
    <property type="match status" value="1"/>
</dbReference>
<dbReference type="GO" id="GO:0071555">
    <property type="term" value="P:cell wall organization"/>
    <property type="evidence" value="ECO:0007669"/>
    <property type="project" value="UniProtKB-KW"/>
</dbReference>
<keyword evidence="6 17" id="KW-0963">Cytoplasm</keyword>
<evidence type="ECO:0000256" key="2">
    <source>
        <dbReference type="ARBA" id="ARBA00003921"/>
    </source>
</evidence>
<comment type="catalytic activity">
    <reaction evidence="16 17">
        <text>UDP-N-acetyl-alpha-D-muramate + NADP(+) = UDP-N-acetyl-3-O-(1-carboxyvinyl)-alpha-D-glucosamine + NADPH + H(+)</text>
        <dbReference type="Rhea" id="RHEA:12248"/>
        <dbReference type="ChEBI" id="CHEBI:15378"/>
        <dbReference type="ChEBI" id="CHEBI:57783"/>
        <dbReference type="ChEBI" id="CHEBI:58349"/>
        <dbReference type="ChEBI" id="CHEBI:68483"/>
        <dbReference type="ChEBI" id="CHEBI:70757"/>
        <dbReference type="EC" id="1.3.1.98"/>
    </reaction>
</comment>
<sequence>MSRSEPGSDPAAEAAPRPGGESGRAPLEPRGPEIAADVPLADYTTLGLGGPASRFRVATGTDELIAAVAETDAAGDALLVLGGGSNLVVADTGFAGTVVHAESRAISCSDTDDGRVRLRAGAGVPWDPLVARAVAEGFSGIEFLSGIPGRVGSTPIQNVGAYGQEVGQSIVEVLVYDRRTGERATMGNADCGFAYRDSVFKGGDRYVVCEVVFELERSQLSRPVRYAEVARVLGVEAGARVPLDRARETVLELRRGKGMVLDPDDPDTFSAGSFFTNPVLDPSEYTEFTRRAADYLGPGVQPPAHVDAEGRAKLSAAWLIDNAGFNRGYGAPARISTKHTLALTNPGEAATEDLLALAREVRAGVAKAFGITLANEPVLVGVEL</sequence>
<feature type="active site" evidence="17">
    <location>
        <position position="376"/>
    </location>
</feature>
<evidence type="ECO:0000313" key="20">
    <source>
        <dbReference type="EMBL" id="MBB5997926.1"/>
    </source>
</evidence>
<dbReference type="NCBIfam" id="TIGR00179">
    <property type="entry name" value="murB"/>
    <property type="match status" value="1"/>
</dbReference>
<evidence type="ECO:0000256" key="13">
    <source>
        <dbReference type="ARBA" id="ARBA00023002"/>
    </source>
</evidence>
<proteinExistence type="inferred from homology"/>
<evidence type="ECO:0000256" key="1">
    <source>
        <dbReference type="ARBA" id="ARBA00001974"/>
    </source>
</evidence>
<dbReference type="Pfam" id="PF02873">
    <property type="entry name" value="MurB_C"/>
    <property type="match status" value="1"/>
</dbReference>
<dbReference type="AlphaFoldDB" id="A0A841E4H8"/>
<name>A0A841E4H8_9ACTN</name>
<reference evidence="20 21" key="1">
    <citation type="submission" date="2020-08" db="EMBL/GenBank/DDBJ databases">
        <title>Sequencing the genomes of 1000 actinobacteria strains.</title>
        <authorList>
            <person name="Klenk H.-P."/>
        </authorList>
    </citation>
    <scope>NUCLEOTIDE SEQUENCE [LARGE SCALE GENOMIC DNA]</scope>
    <source>
        <strain evidence="20 21">DSM 44593</strain>
    </source>
</reference>
<organism evidence="20 21">
    <name type="scientific">Streptomonospora salina</name>
    <dbReference type="NCBI Taxonomy" id="104205"/>
    <lineage>
        <taxon>Bacteria</taxon>
        <taxon>Bacillati</taxon>
        <taxon>Actinomycetota</taxon>
        <taxon>Actinomycetes</taxon>
        <taxon>Streptosporangiales</taxon>
        <taxon>Nocardiopsidaceae</taxon>
        <taxon>Streptomonospora</taxon>
    </lineage>
</organism>
<comment type="function">
    <text evidence="2 17">Cell wall formation.</text>
</comment>
<evidence type="ECO:0000256" key="18">
    <source>
        <dbReference type="SAM" id="MobiDB-lite"/>
    </source>
</evidence>
<feature type="region of interest" description="Disordered" evidence="18">
    <location>
        <begin position="1"/>
        <end position="32"/>
    </location>
</feature>
<keyword evidence="10 17" id="KW-0521">NADP</keyword>
<evidence type="ECO:0000256" key="16">
    <source>
        <dbReference type="ARBA" id="ARBA00048914"/>
    </source>
</evidence>
<evidence type="ECO:0000256" key="6">
    <source>
        <dbReference type="ARBA" id="ARBA00022490"/>
    </source>
</evidence>
<dbReference type="UniPathway" id="UPA00219"/>
<keyword evidence="15 17" id="KW-0961">Cell wall biogenesis/degradation</keyword>
<dbReference type="SUPFAM" id="SSF56176">
    <property type="entry name" value="FAD-binding/transporter-associated domain-like"/>
    <property type="match status" value="1"/>
</dbReference>
<keyword evidence="11 17" id="KW-0133">Cell shape</keyword>
<keyword evidence="8 17" id="KW-0285">Flavoprotein</keyword>
<dbReference type="GO" id="GO:0051301">
    <property type="term" value="P:cell division"/>
    <property type="evidence" value="ECO:0007669"/>
    <property type="project" value="UniProtKB-KW"/>
</dbReference>
<dbReference type="GO" id="GO:0008360">
    <property type="term" value="P:regulation of cell shape"/>
    <property type="evidence" value="ECO:0007669"/>
    <property type="project" value="UniProtKB-KW"/>
</dbReference>
<evidence type="ECO:0000256" key="14">
    <source>
        <dbReference type="ARBA" id="ARBA00023306"/>
    </source>
</evidence>
<keyword evidence="13 17" id="KW-0560">Oxidoreductase</keyword>
<evidence type="ECO:0000256" key="12">
    <source>
        <dbReference type="ARBA" id="ARBA00022984"/>
    </source>
</evidence>
<keyword evidence="12 17" id="KW-0573">Peptidoglycan synthesis</keyword>
<dbReference type="InterPro" id="IPR036635">
    <property type="entry name" value="MurB_C_sf"/>
</dbReference>
<keyword evidence="7 17" id="KW-0132">Cell division</keyword>
<dbReference type="GO" id="GO:0005829">
    <property type="term" value="C:cytosol"/>
    <property type="evidence" value="ECO:0007669"/>
    <property type="project" value="TreeGrafter"/>
</dbReference>
<keyword evidence="14 17" id="KW-0131">Cell cycle</keyword>
<comment type="caution">
    <text evidence="20">The sequence shown here is derived from an EMBL/GenBank/DDBJ whole genome shotgun (WGS) entry which is preliminary data.</text>
</comment>
<evidence type="ECO:0000256" key="4">
    <source>
        <dbReference type="ARBA" id="ARBA00004752"/>
    </source>
</evidence>
<evidence type="ECO:0000256" key="7">
    <source>
        <dbReference type="ARBA" id="ARBA00022618"/>
    </source>
</evidence>
<dbReference type="GO" id="GO:0009252">
    <property type="term" value="P:peptidoglycan biosynthetic process"/>
    <property type="evidence" value="ECO:0007669"/>
    <property type="project" value="UniProtKB-UniRule"/>
</dbReference>
<dbReference type="PANTHER" id="PTHR21071:SF4">
    <property type="entry name" value="UDP-N-ACETYLENOLPYRUVOYLGLUCOSAMINE REDUCTASE"/>
    <property type="match status" value="1"/>
</dbReference>
<keyword evidence="9 17" id="KW-0274">FAD</keyword>
<dbReference type="Proteomes" id="UP000578077">
    <property type="component" value="Unassembled WGS sequence"/>
</dbReference>
<comment type="pathway">
    <text evidence="4 17">Cell wall biogenesis; peptidoglycan biosynthesis.</text>
</comment>
<keyword evidence="21" id="KW-1185">Reference proteome</keyword>
<dbReference type="InterPro" id="IPR016166">
    <property type="entry name" value="FAD-bd_PCMH"/>
</dbReference>
<comment type="cofactor">
    <cofactor evidence="1 17">
        <name>FAD</name>
        <dbReference type="ChEBI" id="CHEBI:57692"/>
    </cofactor>
</comment>
<evidence type="ECO:0000256" key="10">
    <source>
        <dbReference type="ARBA" id="ARBA00022857"/>
    </source>
</evidence>
<dbReference type="Gene3D" id="3.30.43.10">
    <property type="entry name" value="Uridine Diphospho-n-acetylenolpyruvylglucosamine Reductase, domain 2"/>
    <property type="match status" value="1"/>
</dbReference>
<evidence type="ECO:0000256" key="15">
    <source>
        <dbReference type="ARBA" id="ARBA00023316"/>
    </source>
</evidence>
<evidence type="ECO:0000256" key="8">
    <source>
        <dbReference type="ARBA" id="ARBA00022630"/>
    </source>
</evidence>
<dbReference type="NCBIfam" id="NF010478">
    <property type="entry name" value="PRK13903.1"/>
    <property type="match status" value="1"/>
</dbReference>
<evidence type="ECO:0000256" key="5">
    <source>
        <dbReference type="ARBA" id="ARBA00010485"/>
    </source>
</evidence>
<dbReference type="InterPro" id="IPR016167">
    <property type="entry name" value="FAD-bd_PCMH_sub1"/>
</dbReference>
<feature type="active site" evidence="17">
    <location>
        <position position="196"/>
    </location>
</feature>
<evidence type="ECO:0000256" key="17">
    <source>
        <dbReference type="HAMAP-Rule" id="MF_00037"/>
    </source>
</evidence>
<dbReference type="EC" id="1.3.1.98" evidence="17"/>
<protein>
    <recommendedName>
        <fullName evidence="17">UDP-N-acetylenolpyruvoylglucosamine reductase</fullName>
        <ecNumber evidence="17">1.3.1.98</ecNumber>
    </recommendedName>
    <alternativeName>
        <fullName evidence="17">UDP-N-acetylmuramate dehydrogenase</fullName>
    </alternativeName>
</protein>
<dbReference type="InterPro" id="IPR011601">
    <property type="entry name" value="MurB_C"/>
</dbReference>
<feature type="domain" description="FAD-binding PCMH-type" evidence="19">
    <location>
        <begin position="48"/>
        <end position="218"/>
    </location>
</feature>
<dbReference type="Pfam" id="PF01565">
    <property type="entry name" value="FAD_binding_4"/>
    <property type="match status" value="1"/>
</dbReference>
<dbReference type="InterPro" id="IPR016169">
    <property type="entry name" value="FAD-bd_PCMH_sub2"/>
</dbReference>
<dbReference type="GO" id="GO:0008762">
    <property type="term" value="F:UDP-N-acetylmuramate dehydrogenase activity"/>
    <property type="evidence" value="ECO:0007669"/>
    <property type="project" value="UniProtKB-UniRule"/>
</dbReference>
<evidence type="ECO:0000256" key="11">
    <source>
        <dbReference type="ARBA" id="ARBA00022960"/>
    </source>
</evidence>
<evidence type="ECO:0000259" key="19">
    <source>
        <dbReference type="PROSITE" id="PS51387"/>
    </source>
</evidence>
<dbReference type="InterPro" id="IPR006094">
    <property type="entry name" value="Oxid_FAD_bind_N"/>
</dbReference>
<comment type="similarity">
    <text evidence="5 17">Belongs to the MurB family.</text>
</comment>
<dbReference type="InterPro" id="IPR036318">
    <property type="entry name" value="FAD-bd_PCMH-like_sf"/>
</dbReference>
<feature type="compositionally biased region" description="Low complexity" evidence="18">
    <location>
        <begin position="10"/>
        <end position="19"/>
    </location>
</feature>
<evidence type="ECO:0000313" key="21">
    <source>
        <dbReference type="Proteomes" id="UP000578077"/>
    </source>
</evidence>
<gene>
    <name evidence="17" type="primary">murB</name>
    <name evidence="20" type="ORF">HNR25_001677</name>
</gene>
<comment type="subcellular location">
    <subcellularLocation>
        <location evidence="3 17">Cytoplasm</location>
    </subcellularLocation>
</comment>
<dbReference type="Gene3D" id="3.30.465.10">
    <property type="match status" value="1"/>
</dbReference>
<dbReference type="GO" id="GO:0071949">
    <property type="term" value="F:FAD binding"/>
    <property type="evidence" value="ECO:0007669"/>
    <property type="project" value="InterPro"/>
</dbReference>
<dbReference type="InterPro" id="IPR003170">
    <property type="entry name" value="MurB"/>
</dbReference>
<dbReference type="HAMAP" id="MF_00037">
    <property type="entry name" value="MurB"/>
    <property type="match status" value="1"/>
</dbReference>
<accession>A0A841E4H8</accession>
<feature type="active site" description="Proton donor" evidence="17">
    <location>
        <position position="273"/>
    </location>
</feature>